<keyword evidence="1" id="KW-1277">Toxin-antitoxin system</keyword>
<sequence>MEQYSVKLLSHALQDLDSIYTYVAQTLVEPETAQTLIEQLEDAIFSLETFPHRCPERRNGTYANRGYRQLLIKNYTIVFRIDEMQRQVLVVTVRYSPSQF</sequence>
<evidence type="ECO:0000313" key="2">
    <source>
        <dbReference type="EMBL" id="RAW51989.1"/>
    </source>
</evidence>
<dbReference type="Pfam" id="PF05016">
    <property type="entry name" value="ParE_toxin"/>
    <property type="match status" value="1"/>
</dbReference>
<dbReference type="AlphaFoldDB" id="A0A329TRZ0"/>
<name>A0A329TRZ0_9FIRM</name>
<reference evidence="2 3" key="1">
    <citation type="submission" date="2018-02" db="EMBL/GenBank/DDBJ databases">
        <title>Complete genome sequencing of Faecalibacterium prausnitzii strains isolated from the human gut.</title>
        <authorList>
            <person name="Fitzgerald B.C."/>
            <person name="Shkoporov A.N."/>
            <person name="Ross P.R."/>
            <person name="Hill C."/>
        </authorList>
    </citation>
    <scope>NUCLEOTIDE SEQUENCE [LARGE SCALE GENOMIC DNA]</scope>
    <source>
        <strain evidence="2 3">APC942/8-14-2</strain>
    </source>
</reference>
<dbReference type="Proteomes" id="UP000251634">
    <property type="component" value="Unassembled WGS sequence"/>
</dbReference>
<dbReference type="InterPro" id="IPR035093">
    <property type="entry name" value="RelE/ParE_toxin_dom_sf"/>
</dbReference>
<proteinExistence type="predicted"/>
<gene>
    <name evidence="2" type="ORF">C4N25_00815</name>
</gene>
<organism evidence="2 3">
    <name type="scientific">Faecalibacterium prausnitzii</name>
    <dbReference type="NCBI Taxonomy" id="853"/>
    <lineage>
        <taxon>Bacteria</taxon>
        <taxon>Bacillati</taxon>
        <taxon>Bacillota</taxon>
        <taxon>Clostridia</taxon>
        <taxon>Eubacteriales</taxon>
        <taxon>Oscillospiraceae</taxon>
        <taxon>Faecalibacterium</taxon>
    </lineage>
</organism>
<protein>
    <submittedName>
        <fullName evidence="2">Type II toxin-antitoxin system RelE/ParE family toxin</fullName>
    </submittedName>
</protein>
<evidence type="ECO:0000256" key="1">
    <source>
        <dbReference type="ARBA" id="ARBA00022649"/>
    </source>
</evidence>
<comment type="caution">
    <text evidence="2">The sequence shown here is derived from an EMBL/GenBank/DDBJ whole genome shotgun (WGS) entry which is preliminary data.</text>
</comment>
<evidence type="ECO:0000313" key="3">
    <source>
        <dbReference type="Proteomes" id="UP000251634"/>
    </source>
</evidence>
<dbReference type="EMBL" id="PRKZ01000001">
    <property type="protein sequence ID" value="RAW51989.1"/>
    <property type="molecule type" value="Genomic_DNA"/>
</dbReference>
<dbReference type="RefSeq" id="WP_112114609.1">
    <property type="nucleotide sequence ID" value="NZ_PRKZ01000001.1"/>
</dbReference>
<dbReference type="InterPro" id="IPR007712">
    <property type="entry name" value="RelE/ParE_toxin"/>
</dbReference>
<dbReference type="Gene3D" id="3.30.2310.20">
    <property type="entry name" value="RelE-like"/>
    <property type="match status" value="1"/>
</dbReference>
<dbReference type="NCBIfam" id="TIGR02385">
    <property type="entry name" value="RelE_StbE"/>
    <property type="match status" value="1"/>
</dbReference>
<accession>A0A329TRZ0</accession>